<evidence type="ECO:0008006" key="3">
    <source>
        <dbReference type="Google" id="ProtNLM"/>
    </source>
</evidence>
<dbReference type="PANTHER" id="PTHR48475">
    <property type="entry name" value="RIBONUCLEASE H"/>
    <property type="match status" value="1"/>
</dbReference>
<sequence>MEHIPMERNQEADRLSHLATAEYRAMQDSTSVEWVVEEAFRTKEVMDNASGGEGGTSRPWYPAILDFLGTVVLPGDPQVANKIQRKILRFTLLDGVLYRRSFQGPLLKCVT</sequence>
<organism evidence="1 2">
    <name type="scientific">Lithospermum erythrorhizon</name>
    <name type="common">Purple gromwell</name>
    <name type="synonym">Lithospermum officinale var. erythrorhizon</name>
    <dbReference type="NCBI Taxonomy" id="34254"/>
    <lineage>
        <taxon>Eukaryota</taxon>
        <taxon>Viridiplantae</taxon>
        <taxon>Streptophyta</taxon>
        <taxon>Embryophyta</taxon>
        <taxon>Tracheophyta</taxon>
        <taxon>Spermatophyta</taxon>
        <taxon>Magnoliopsida</taxon>
        <taxon>eudicotyledons</taxon>
        <taxon>Gunneridae</taxon>
        <taxon>Pentapetalae</taxon>
        <taxon>asterids</taxon>
        <taxon>lamiids</taxon>
        <taxon>Boraginales</taxon>
        <taxon>Boraginaceae</taxon>
        <taxon>Boraginoideae</taxon>
        <taxon>Lithospermeae</taxon>
        <taxon>Lithospermum</taxon>
    </lineage>
</organism>
<gene>
    <name evidence="1" type="ORF">LIER_19776</name>
</gene>
<proteinExistence type="predicted"/>
<dbReference type="PANTHER" id="PTHR48475:SF2">
    <property type="entry name" value="RIBONUCLEASE H"/>
    <property type="match status" value="1"/>
</dbReference>
<keyword evidence="2" id="KW-1185">Reference proteome</keyword>
<dbReference type="Proteomes" id="UP001454036">
    <property type="component" value="Unassembled WGS sequence"/>
</dbReference>
<reference evidence="1 2" key="1">
    <citation type="submission" date="2024-01" db="EMBL/GenBank/DDBJ databases">
        <title>The complete chloroplast genome sequence of Lithospermum erythrorhizon: insights into the phylogenetic relationship among Boraginaceae species and the maternal lineages of purple gromwells.</title>
        <authorList>
            <person name="Okada T."/>
            <person name="Watanabe K."/>
        </authorList>
    </citation>
    <scope>NUCLEOTIDE SEQUENCE [LARGE SCALE GENOMIC DNA]</scope>
</reference>
<evidence type="ECO:0000313" key="1">
    <source>
        <dbReference type="EMBL" id="GAA0164050.1"/>
    </source>
</evidence>
<protein>
    <recommendedName>
        <fullName evidence="3">RNase H type-1 domain-containing protein</fullName>
    </recommendedName>
</protein>
<evidence type="ECO:0000313" key="2">
    <source>
        <dbReference type="Proteomes" id="UP001454036"/>
    </source>
</evidence>
<accession>A0AAV3QJ10</accession>
<name>A0AAV3QJ10_LITER</name>
<dbReference type="EMBL" id="BAABME010004937">
    <property type="protein sequence ID" value="GAA0164050.1"/>
    <property type="molecule type" value="Genomic_DNA"/>
</dbReference>
<dbReference type="AlphaFoldDB" id="A0AAV3QJ10"/>
<comment type="caution">
    <text evidence="1">The sequence shown here is derived from an EMBL/GenBank/DDBJ whole genome shotgun (WGS) entry which is preliminary data.</text>
</comment>